<sequence length="238" mass="27071">MTADNYMREMICGLLREEEKKKAPPRVFAPPKASDLVASARKIMAQHQCAIDPTWIKCRSWSNLEAAWLALGIDPNLTDPWRLDRDWKASLTAIAEDLARRLSRLVGEAGAPTDFIQVMTDLGIRPDWMDAEPIVTGEQDEASESIAPADESNESLPADRDSSLLEERKACLAKWLKARSIPPKDWRSLGNHDLSVKEIYTAMTQKREFRSLSGTGDPITFGTFYRQFWKMQREFKIQ</sequence>
<reference evidence="2 3" key="1">
    <citation type="submission" date="2020-06" db="EMBL/GenBank/DDBJ databases">
        <title>Whole-genome sequence of Allochromatium humboldtianum DSM 21881, type strain.</title>
        <authorList>
            <person name="Kyndt J.A."/>
            <person name="Meyer T.E."/>
        </authorList>
    </citation>
    <scope>NUCLEOTIDE SEQUENCE [LARGE SCALE GENOMIC DNA]</scope>
    <source>
        <strain evidence="2 3">DSM 21881</strain>
    </source>
</reference>
<gene>
    <name evidence="2" type="ORF">HW932_06060</name>
</gene>
<evidence type="ECO:0000313" key="2">
    <source>
        <dbReference type="EMBL" id="NVZ08821.1"/>
    </source>
</evidence>
<proteinExistence type="predicted"/>
<feature type="region of interest" description="Disordered" evidence="1">
    <location>
        <begin position="137"/>
        <end position="162"/>
    </location>
</feature>
<dbReference type="AlphaFoldDB" id="A0A850RGS8"/>
<evidence type="ECO:0000313" key="3">
    <source>
        <dbReference type="Proteomes" id="UP000592294"/>
    </source>
</evidence>
<name>A0A850RGS8_9GAMM</name>
<protein>
    <submittedName>
        <fullName evidence="2">Uncharacterized protein</fullName>
    </submittedName>
</protein>
<keyword evidence="3" id="KW-1185">Reference proteome</keyword>
<dbReference type="Proteomes" id="UP000592294">
    <property type="component" value="Unassembled WGS sequence"/>
</dbReference>
<comment type="caution">
    <text evidence="2">The sequence shown here is derived from an EMBL/GenBank/DDBJ whole genome shotgun (WGS) entry which is preliminary data.</text>
</comment>
<evidence type="ECO:0000256" key="1">
    <source>
        <dbReference type="SAM" id="MobiDB-lite"/>
    </source>
</evidence>
<accession>A0A850RGS8</accession>
<organism evidence="2 3">
    <name type="scientific">Allochromatium humboldtianum</name>
    <dbReference type="NCBI Taxonomy" id="504901"/>
    <lineage>
        <taxon>Bacteria</taxon>
        <taxon>Pseudomonadati</taxon>
        <taxon>Pseudomonadota</taxon>
        <taxon>Gammaproteobacteria</taxon>
        <taxon>Chromatiales</taxon>
        <taxon>Chromatiaceae</taxon>
        <taxon>Allochromatium</taxon>
    </lineage>
</organism>
<dbReference type="EMBL" id="JABZEO010000003">
    <property type="protein sequence ID" value="NVZ08821.1"/>
    <property type="molecule type" value="Genomic_DNA"/>
</dbReference>
<dbReference type="RefSeq" id="WP_176975589.1">
    <property type="nucleotide sequence ID" value="NZ_JABZEO010000003.1"/>
</dbReference>